<sequence>MVIIKFIFVIKNTWLHRVIMEAFRGKSGLTVDHKDGNKENNSLSNLEYVTQAENTRRMFERVGTDHLKNNFNGELHGCKKLVYKGLKFNSINELARKMGLSRTTVKNRIKKGILNVEFEV</sequence>
<dbReference type="EMBL" id="MF448556">
    <property type="protein sequence ID" value="ASZ71150.1"/>
    <property type="molecule type" value="Genomic_DNA"/>
</dbReference>
<reference evidence="2 3" key="1">
    <citation type="submission" date="2017-07" db="EMBL/GenBank/DDBJ databases">
        <title>Comparative genome analysis of lactococcal phages belonging to the virulent 936 group.</title>
        <authorList>
            <person name="Oliveira J."/>
        </authorList>
    </citation>
    <scope>NUCLEOTIDE SEQUENCE [LARGE SCALE GENOMIC DNA]</scope>
</reference>
<keyword evidence="2" id="KW-0378">Hydrolase</keyword>
<keyword evidence="2" id="KW-0255">Endonuclease</keyword>
<keyword evidence="3" id="KW-1185">Reference proteome</keyword>
<name>A0A343JNS7_9CAUD</name>
<accession>A0A343JNS7</accession>
<keyword evidence="2" id="KW-0540">Nuclease</keyword>
<evidence type="ECO:0000313" key="2">
    <source>
        <dbReference type="EMBL" id="ASZ71150.1"/>
    </source>
</evidence>
<dbReference type="InterPro" id="IPR003615">
    <property type="entry name" value="HNH_nuc"/>
</dbReference>
<evidence type="ECO:0000259" key="1">
    <source>
        <dbReference type="Pfam" id="PF13392"/>
    </source>
</evidence>
<organism evidence="2 3">
    <name type="scientific">Lactococcus phage 30804</name>
    <dbReference type="NCBI Taxonomy" id="2029660"/>
    <lineage>
        <taxon>Viruses</taxon>
        <taxon>Duplodnaviria</taxon>
        <taxon>Heunggongvirae</taxon>
        <taxon>Uroviricota</taxon>
        <taxon>Caudoviricetes</taxon>
        <taxon>Skunavirus</taxon>
        <taxon>Skunavirus sv30804</taxon>
    </lineage>
</organism>
<gene>
    <name evidence="2" type="ORF">30804_02</name>
</gene>
<dbReference type="InterPro" id="IPR044925">
    <property type="entry name" value="His-Me_finger_sf"/>
</dbReference>
<dbReference type="SUPFAM" id="SSF54060">
    <property type="entry name" value="His-Me finger endonucleases"/>
    <property type="match status" value="1"/>
</dbReference>
<dbReference type="Pfam" id="PF13392">
    <property type="entry name" value="HNH_3"/>
    <property type="match status" value="1"/>
</dbReference>
<dbReference type="Gene3D" id="3.90.75.20">
    <property type="match status" value="1"/>
</dbReference>
<dbReference type="GO" id="GO:0004519">
    <property type="term" value="F:endonuclease activity"/>
    <property type="evidence" value="ECO:0007669"/>
    <property type="project" value="UniProtKB-KW"/>
</dbReference>
<protein>
    <submittedName>
        <fullName evidence="2">Putative HNH endonuclease</fullName>
    </submittedName>
</protein>
<dbReference type="Proteomes" id="UP000256759">
    <property type="component" value="Segment"/>
</dbReference>
<proteinExistence type="predicted"/>
<evidence type="ECO:0000313" key="3">
    <source>
        <dbReference type="Proteomes" id="UP000256759"/>
    </source>
</evidence>
<feature type="domain" description="HNH nuclease" evidence="1">
    <location>
        <begin position="14"/>
        <end position="56"/>
    </location>
</feature>